<dbReference type="GO" id="GO:0030170">
    <property type="term" value="F:pyridoxal phosphate binding"/>
    <property type="evidence" value="ECO:0007669"/>
    <property type="project" value="InterPro"/>
</dbReference>
<dbReference type="InterPro" id="IPR011037">
    <property type="entry name" value="Pyrv_Knase-like_insert_dom_sf"/>
</dbReference>
<dbReference type="Pfam" id="PF00266">
    <property type="entry name" value="Aminotran_5"/>
    <property type="match status" value="1"/>
</dbReference>
<dbReference type="Gene3D" id="3.40.640.10">
    <property type="entry name" value="Type I PLP-dependent aspartate aminotransferase-like (Major domain)"/>
    <property type="match status" value="1"/>
</dbReference>
<reference evidence="3" key="1">
    <citation type="journal article" date="2013" name="Genetics">
        <title>The draft genome and transcriptome of Panagrellus redivivus are shaped by the harsh demands of a free-living lifestyle.</title>
        <authorList>
            <person name="Srinivasan J."/>
            <person name="Dillman A.R."/>
            <person name="Macchietto M.G."/>
            <person name="Heikkinen L."/>
            <person name="Lakso M."/>
            <person name="Fracchia K.M."/>
            <person name="Antoshechkin I."/>
            <person name="Mortazavi A."/>
            <person name="Wong G."/>
            <person name="Sternberg P.W."/>
        </authorList>
    </citation>
    <scope>NUCLEOTIDE SEQUENCE [LARGE SCALE GENOMIC DNA]</scope>
    <source>
        <strain evidence="3">MT8872</strain>
    </source>
</reference>
<proteinExistence type="predicted"/>
<dbReference type="Pfam" id="PF03476">
    <property type="entry name" value="MOSC_N"/>
    <property type="match status" value="1"/>
</dbReference>
<dbReference type="InterPro" id="IPR015424">
    <property type="entry name" value="PyrdxlP-dep_Trfase"/>
</dbReference>
<dbReference type="GO" id="GO:0006777">
    <property type="term" value="P:Mo-molybdopterin cofactor biosynthetic process"/>
    <property type="evidence" value="ECO:0007669"/>
    <property type="project" value="UniProtKB-KW"/>
</dbReference>
<evidence type="ECO:0000256" key="1">
    <source>
        <dbReference type="ARBA" id="ARBA00023150"/>
    </source>
</evidence>
<evidence type="ECO:0000313" key="3">
    <source>
        <dbReference type="Proteomes" id="UP000492821"/>
    </source>
</evidence>
<evidence type="ECO:0000259" key="2">
    <source>
        <dbReference type="PROSITE" id="PS51340"/>
    </source>
</evidence>
<dbReference type="InterPro" id="IPR005303">
    <property type="entry name" value="MOCOS_middle"/>
</dbReference>
<dbReference type="PANTHER" id="PTHR14237">
    <property type="entry name" value="MOLYBDOPTERIN COFACTOR SULFURASE MOSC"/>
    <property type="match status" value="1"/>
</dbReference>
<sequence>MRRIYLDHAGATLPSTTQMASIADSLASDVFRLGNPHSRHTSGQTTAAVIANARARTLSLLGATVNEYAVIFTNNTTDSLRILAESLEPHILKHSNEFTLFLHKQSHTSLQGIRSRIKAAKTVIIDQNDVSTISTSKHGLYLCTAMSNYCGKKVSPEDIKKTKQKCPNLLVCLDLAALVGTSEVNLQDYSNLDFAVLSFYKIFGYPTGLGALVIRKDVIERLELRPIGFAGGSVDGYVPETGEYRLKSDFEERFNMGTPNYQTINALRYGFDDIAGYGGMKAIQTHTFNIAKAAFTYLSKTTHANGAPIAVVYGWEKPSSTNQGPIVNFNLLRDDGSYVGYVEVEKMCDLFNIELRTGCFCNQGACNAYLNLSNNADSNQLIEKKCSDETDLIDGKPVGSVRISFGRTSTVEDLDGFKAMIETCFLTAPTAWKSPFTAKVIEALKYIGRLTDIFVYPVKSASALRTKRWKLTKSGLWLDRQWIIVTADGVVLTQKRAPALCGIGIQVKPETLILTDRYGHIEPLQLPIDHAHDQGNSISTKVCINDFSAISCGPKASAWLNQFEPATFPTGTQILRMTSDEAPNCDPSTAAQAQNFNNQADYLLITWASIREIANRVGLSAEVVRDRFRANFVIETGSNIPFEEDSFTGISINGIEFIVTDKCTRCQMVAIDQETGQKDPGVLLALRDARCGDKVTFGVYLRRVLKSDNNVDVEIHVGATVKIHKD</sequence>
<protein>
    <submittedName>
        <fullName evidence="4">MOSC domain-containing protein</fullName>
    </submittedName>
</protein>
<organism evidence="3 4">
    <name type="scientific">Panagrellus redivivus</name>
    <name type="common">Microworm</name>
    <dbReference type="NCBI Taxonomy" id="6233"/>
    <lineage>
        <taxon>Eukaryota</taxon>
        <taxon>Metazoa</taxon>
        <taxon>Ecdysozoa</taxon>
        <taxon>Nematoda</taxon>
        <taxon>Chromadorea</taxon>
        <taxon>Rhabditida</taxon>
        <taxon>Tylenchina</taxon>
        <taxon>Panagrolaimomorpha</taxon>
        <taxon>Panagrolaimoidea</taxon>
        <taxon>Panagrolaimidae</taxon>
        <taxon>Panagrellus</taxon>
    </lineage>
</organism>
<dbReference type="PANTHER" id="PTHR14237:SF80">
    <property type="entry name" value="MOLYBDENUM COFACTOR SULFURASE"/>
    <property type="match status" value="1"/>
</dbReference>
<accession>A0A7E4WBH3</accession>
<dbReference type="InterPro" id="IPR000192">
    <property type="entry name" value="Aminotrans_V_dom"/>
</dbReference>
<dbReference type="Proteomes" id="UP000492821">
    <property type="component" value="Unassembled WGS sequence"/>
</dbReference>
<name>A0A7E4WBH3_PANRE</name>
<dbReference type="GO" id="GO:0030151">
    <property type="term" value="F:molybdenum ion binding"/>
    <property type="evidence" value="ECO:0007669"/>
    <property type="project" value="InterPro"/>
</dbReference>
<dbReference type="PROSITE" id="PS51340">
    <property type="entry name" value="MOSC"/>
    <property type="match status" value="1"/>
</dbReference>
<keyword evidence="3" id="KW-1185">Reference proteome</keyword>
<dbReference type="InterPro" id="IPR015422">
    <property type="entry name" value="PyrdxlP-dep_Trfase_small"/>
</dbReference>
<reference evidence="4" key="2">
    <citation type="submission" date="2020-10" db="UniProtKB">
        <authorList>
            <consortium name="WormBaseParasite"/>
        </authorList>
    </citation>
    <scope>IDENTIFICATION</scope>
</reference>
<feature type="domain" description="MOSC" evidence="2">
    <location>
        <begin position="561"/>
        <end position="724"/>
    </location>
</feature>
<dbReference type="SUPFAM" id="SSF53383">
    <property type="entry name" value="PLP-dependent transferases"/>
    <property type="match status" value="1"/>
</dbReference>
<dbReference type="WBParaSite" id="Pan_g9275.t1">
    <property type="protein sequence ID" value="Pan_g9275.t1"/>
    <property type="gene ID" value="Pan_g9275"/>
</dbReference>
<dbReference type="SUPFAM" id="SSF50800">
    <property type="entry name" value="PK beta-barrel domain-like"/>
    <property type="match status" value="1"/>
</dbReference>
<dbReference type="InterPro" id="IPR005302">
    <property type="entry name" value="MoCF_Sase_C"/>
</dbReference>
<keyword evidence="1" id="KW-0501">Molybdenum cofactor biosynthesis</keyword>
<dbReference type="AlphaFoldDB" id="A0A7E4WBH3"/>
<dbReference type="InterPro" id="IPR015421">
    <property type="entry name" value="PyrdxlP-dep_Trfase_major"/>
</dbReference>
<dbReference type="SUPFAM" id="SSF141673">
    <property type="entry name" value="MOSC N-terminal domain-like"/>
    <property type="match status" value="1"/>
</dbReference>
<dbReference type="GO" id="GO:0003824">
    <property type="term" value="F:catalytic activity"/>
    <property type="evidence" value="ECO:0007669"/>
    <property type="project" value="InterPro"/>
</dbReference>
<dbReference type="Gene3D" id="3.90.1150.10">
    <property type="entry name" value="Aspartate Aminotransferase, domain 1"/>
    <property type="match status" value="1"/>
</dbReference>
<evidence type="ECO:0000313" key="4">
    <source>
        <dbReference type="WBParaSite" id="Pan_g9275.t1"/>
    </source>
</evidence>
<dbReference type="Pfam" id="PF03473">
    <property type="entry name" value="MOSC"/>
    <property type="match status" value="1"/>
</dbReference>